<evidence type="ECO:0000313" key="2">
    <source>
        <dbReference type="EMBL" id="VFJ43132.1"/>
    </source>
</evidence>
<reference evidence="2" key="1">
    <citation type="submission" date="2019-02" db="EMBL/GenBank/DDBJ databases">
        <authorList>
            <person name="Gruber-Vodicka R. H."/>
            <person name="Seah K. B. B."/>
        </authorList>
    </citation>
    <scope>NUCLEOTIDE SEQUENCE</scope>
    <source>
        <strain evidence="2">BECK_DK161</strain>
    </source>
</reference>
<dbReference type="InterPro" id="IPR011051">
    <property type="entry name" value="RmlC_Cupin_sf"/>
</dbReference>
<dbReference type="SUPFAM" id="SSF51182">
    <property type="entry name" value="RmlC-like cupins"/>
    <property type="match status" value="1"/>
</dbReference>
<sequence length="107" mass="12638">MKKNIFDAIPNTLEKEIFEDLAGNKHIKIERIISRGHRSPESGWHDQEQNEWVMVLRGEAVVSFPDGSRVHLRTGDFIDIPRHKKHRVDWTTPEKETIWLAVHYWDA</sequence>
<dbReference type="CDD" id="cd06981">
    <property type="entry name" value="cupin_reut_a1446"/>
    <property type="match status" value="1"/>
</dbReference>
<evidence type="ECO:0000259" key="1">
    <source>
        <dbReference type="Pfam" id="PF07883"/>
    </source>
</evidence>
<feature type="domain" description="Cupin type-2" evidence="1">
    <location>
        <begin position="39"/>
        <end position="102"/>
    </location>
</feature>
<protein>
    <submittedName>
        <fullName evidence="2">Cupin 2 domain-containing protein</fullName>
    </submittedName>
</protein>
<dbReference type="AlphaFoldDB" id="A0A450RVH7"/>
<dbReference type="Pfam" id="PF07883">
    <property type="entry name" value="Cupin_2"/>
    <property type="match status" value="1"/>
</dbReference>
<name>A0A450RVH7_9GAMM</name>
<accession>A0A450RVH7</accession>
<proteinExistence type="predicted"/>
<gene>
    <name evidence="2" type="ORF">BECKDK2373C_GA0170839_100425</name>
</gene>
<dbReference type="Gene3D" id="2.60.120.10">
    <property type="entry name" value="Jelly Rolls"/>
    <property type="match status" value="1"/>
</dbReference>
<dbReference type="EMBL" id="CAADEY010000004">
    <property type="protein sequence ID" value="VFJ43132.1"/>
    <property type="molecule type" value="Genomic_DNA"/>
</dbReference>
<organism evidence="2">
    <name type="scientific">Candidatus Kentrum sp. DK</name>
    <dbReference type="NCBI Taxonomy" id="2126562"/>
    <lineage>
        <taxon>Bacteria</taxon>
        <taxon>Pseudomonadati</taxon>
        <taxon>Pseudomonadota</taxon>
        <taxon>Gammaproteobacteria</taxon>
        <taxon>Candidatus Kentrum</taxon>
    </lineage>
</organism>
<dbReference type="InterPro" id="IPR013096">
    <property type="entry name" value="Cupin_2"/>
</dbReference>
<dbReference type="InterPro" id="IPR014710">
    <property type="entry name" value="RmlC-like_jellyroll"/>
</dbReference>